<feature type="domain" description="N-acetyltransferase" evidence="1">
    <location>
        <begin position="3"/>
        <end position="150"/>
    </location>
</feature>
<reference evidence="2 3" key="1">
    <citation type="submission" date="2014-12" db="EMBL/GenBank/DDBJ databases">
        <title>Draft genome sequences of 29 type strains of Enterococci.</title>
        <authorList>
            <person name="Zhong Z."/>
            <person name="Sun Z."/>
            <person name="Liu W."/>
            <person name="Zhang W."/>
            <person name="Zhang H."/>
        </authorList>
    </citation>
    <scope>NUCLEOTIDE SEQUENCE [LARGE SCALE GENOMIC DNA]</scope>
    <source>
        <strain evidence="2 3">DSM 15687</strain>
    </source>
</reference>
<evidence type="ECO:0000259" key="1">
    <source>
        <dbReference type="PROSITE" id="PS51186"/>
    </source>
</evidence>
<dbReference type="InterPro" id="IPR051554">
    <property type="entry name" value="Acetyltransferase_Eis"/>
</dbReference>
<gene>
    <name evidence="2" type="ORF">RV14_GL001045</name>
</gene>
<keyword evidence="2" id="KW-0808">Transferase</keyword>
<dbReference type="SUPFAM" id="SSF55729">
    <property type="entry name" value="Acyl-CoA N-acyltransferases (Nat)"/>
    <property type="match status" value="1"/>
</dbReference>
<dbReference type="OrthoDB" id="9768284at2"/>
<dbReference type="GO" id="GO:0030649">
    <property type="term" value="P:aminoglycoside antibiotic catabolic process"/>
    <property type="evidence" value="ECO:0007669"/>
    <property type="project" value="TreeGrafter"/>
</dbReference>
<dbReference type="InterPro" id="IPR025559">
    <property type="entry name" value="Eis_dom"/>
</dbReference>
<dbReference type="PANTHER" id="PTHR37817:SF1">
    <property type="entry name" value="N-ACETYLTRANSFERASE EIS"/>
    <property type="match status" value="1"/>
</dbReference>
<keyword evidence="3" id="KW-1185">Reference proteome</keyword>
<dbReference type="Gene3D" id="3.30.1050.10">
    <property type="entry name" value="SCP2 sterol-binding domain"/>
    <property type="match status" value="1"/>
</dbReference>
<dbReference type="Pfam" id="PF17668">
    <property type="entry name" value="Acetyltransf_17"/>
    <property type="match status" value="1"/>
</dbReference>
<dbReference type="InterPro" id="IPR041380">
    <property type="entry name" value="Acetyltransf_17"/>
</dbReference>
<sequence length="393" mass="46016">MANEVKELKDAYKEEMFKLATYAFNAKNTPERRERFQMIVKHSWNYGYFDEDGRLSSQVMATPFSVNFYGKEYLMAGIGYVASYPESRGQGGINQIMEKILKDCRERKVSLSYLAPFSYPFYRRYGYEQLFDQINYRLDSRLVPNVKKTSGKMKRVTFEQAKKAIEKIYGKMSENQRGGLNRKEWWYTYKFKQKKENHYALYYDATGNAKGYVVYQLMAPRFVVIEWGYLNHEAFNGLIRFVASHSGAFESFEYSCGYSSNNLNYLLKNPSAKTTITPYMMGRIVDMELFLKDYPFRKKAVTFALEVTEDAYATWNEGIFELTIKNDETKIKKVEQTKLPVISGTIQHVTQLLMGYQKIEELAFFEKLTLSTNSLLEMGKCFPTQQPILNDYF</sequence>
<dbReference type="EMBL" id="JXLB01000020">
    <property type="protein sequence ID" value="OJG79220.1"/>
    <property type="molecule type" value="Genomic_DNA"/>
</dbReference>
<dbReference type="PROSITE" id="PS51186">
    <property type="entry name" value="GNAT"/>
    <property type="match status" value="1"/>
</dbReference>
<dbReference type="AlphaFoldDB" id="A0A1L8WDX3"/>
<evidence type="ECO:0000313" key="3">
    <source>
        <dbReference type="Proteomes" id="UP000182152"/>
    </source>
</evidence>
<organism evidence="2 3">
    <name type="scientific">Enterococcus ratti</name>
    <dbReference type="NCBI Taxonomy" id="150033"/>
    <lineage>
        <taxon>Bacteria</taxon>
        <taxon>Bacillati</taxon>
        <taxon>Bacillota</taxon>
        <taxon>Bacilli</taxon>
        <taxon>Lactobacillales</taxon>
        <taxon>Enterococcaceae</taxon>
        <taxon>Enterococcus</taxon>
    </lineage>
</organism>
<comment type="caution">
    <text evidence="2">The sequence shown here is derived from an EMBL/GenBank/DDBJ whole genome shotgun (WGS) entry which is preliminary data.</text>
</comment>
<dbReference type="SUPFAM" id="SSF55718">
    <property type="entry name" value="SCP-like"/>
    <property type="match status" value="1"/>
</dbReference>
<dbReference type="InterPro" id="IPR016181">
    <property type="entry name" value="Acyl_CoA_acyltransferase"/>
</dbReference>
<dbReference type="PANTHER" id="PTHR37817">
    <property type="entry name" value="N-ACETYLTRANSFERASE EIS"/>
    <property type="match status" value="1"/>
</dbReference>
<dbReference type="RefSeq" id="WP_071856016.1">
    <property type="nucleotide sequence ID" value="NZ_JXLB01000020.1"/>
</dbReference>
<dbReference type="Pfam" id="PF13530">
    <property type="entry name" value="SCP2_2"/>
    <property type="match status" value="1"/>
</dbReference>
<accession>A0A1L8WDX3</accession>
<dbReference type="Proteomes" id="UP000182152">
    <property type="component" value="Unassembled WGS sequence"/>
</dbReference>
<proteinExistence type="predicted"/>
<dbReference type="STRING" id="150033.RV14_GL001045"/>
<dbReference type="Gene3D" id="3.40.630.30">
    <property type="match status" value="2"/>
</dbReference>
<evidence type="ECO:0000313" key="2">
    <source>
        <dbReference type="EMBL" id="OJG79220.1"/>
    </source>
</evidence>
<name>A0A1L8WDX3_9ENTE</name>
<protein>
    <submittedName>
        <fullName evidence="2">Acetyltransferase</fullName>
    </submittedName>
</protein>
<dbReference type="Pfam" id="PF13527">
    <property type="entry name" value="Acetyltransf_9"/>
    <property type="match status" value="1"/>
</dbReference>
<dbReference type="InterPro" id="IPR036527">
    <property type="entry name" value="SCP2_sterol-bd_dom_sf"/>
</dbReference>
<dbReference type="GO" id="GO:0034069">
    <property type="term" value="F:aminoglycoside N-acetyltransferase activity"/>
    <property type="evidence" value="ECO:0007669"/>
    <property type="project" value="TreeGrafter"/>
</dbReference>
<dbReference type="InterPro" id="IPR000182">
    <property type="entry name" value="GNAT_dom"/>
</dbReference>